<name>A0A1H2LH28_9ACTN</name>
<dbReference type="STRING" id="158898.SAMN04488548_136287"/>
<dbReference type="Gene3D" id="1.10.357.10">
    <property type="entry name" value="Tetracycline Repressor, domain 2"/>
    <property type="match status" value="1"/>
</dbReference>
<evidence type="ECO:0000313" key="6">
    <source>
        <dbReference type="EMBL" id="MDS1116576.1"/>
    </source>
</evidence>
<dbReference type="PROSITE" id="PS50977">
    <property type="entry name" value="HTH_TETR_2"/>
    <property type="match status" value="1"/>
</dbReference>
<proteinExistence type="predicted"/>
<dbReference type="InterPro" id="IPR050109">
    <property type="entry name" value="HTH-type_TetR-like_transc_reg"/>
</dbReference>
<dbReference type="PANTHER" id="PTHR30055">
    <property type="entry name" value="HTH-TYPE TRANSCRIPTIONAL REGULATOR RUTR"/>
    <property type="match status" value="1"/>
</dbReference>
<evidence type="ECO:0000313" key="9">
    <source>
        <dbReference type="Proteomes" id="UP001265083"/>
    </source>
</evidence>
<dbReference type="Proteomes" id="UP000183180">
    <property type="component" value="Unassembled WGS sequence"/>
</dbReference>
<keyword evidence="1" id="KW-0805">Transcription regulation</keyword>
<dbReference type="AlphaFoldDB" id="A0A1H2LH28"/>
<sequence>MSTETGPDTREHDGINAAYSAAGLLDETAVSTKRANKRGEQTRDKLVKAATECFTEYGYTRTRISDITHRANVSQGNFYRHFVGLDDIFLAALRPSLQELATARLRPDRTHGELESLIEVNTTYLQAYARSRHMLRLLREAAAASENPGFKQLWLNLRGDFVRRTERWLERLVASGAIESCDTNLLAETLGCATEQMAYIHVGLPTSTPRRERLEALGTALGELWYRAIPLISRTTT</sequence>
<feature type="domain" description="HTH tetR-type" evidence="5">
    <location>
        <begin position="40"/>
        <end position="100"/>
    </location>
</feature>
<evidence type="ECO:0000259" key="5">
    <source>
        <dbReference type="PROSITE" id="PS50977"/>
    </source>
</evidence>
<reference evidence="7 8" key="1">
    <citation type="submission" date="2016-10" db="EMBL/GenBank/DDBJ databases">
        <authorList>
            <person name="de Groot N.N."/>
        </authorList>
    </citation>
    <scope>NUCLEOTIDE SEQUENCE [LARGE SCALE GENOMIC DNA]</scope>
    <source>
        <strain evidence="7 8">DSM 44215</strain>
    </source>
</reference>
<dbReference type="InterPro" id="IPR009057">
    <property type="entry name" value="Homeodomain-like_sf"/>
</dbReference>
<dbReference type="Pfam" id="PF00440">
    <property type="entry name" value="TetR_N"/>
    <property type="match status" value="1"/>
</dbReference>
<organism evidence="7 8">
    <name type="scientific">Gordonia westfalica</name>
    <dbReference type="NCBI Taxonomy" id="158898"/>
    <lineage>
        <taxon>Bacteria</taxon>
        <taxon>Bacillati</taxon>
        <taxon>Actinomycetota</taxon>
        <taxon>Actinomycetes</taxon>
        <taxon>Mycobacteriales</taxon>
        <taxon>Gordoniaceae</taxon>
        <taxon>Gordonia</taxon>
    </lineage>
</organism>
<dbReference type="GO" id="GO:0000976">
    <property type="term" value="F:transcription cis-regulatory region binding"/>
    <property type="evidence" value="ECO:0007669"/>
    <property type="project" value="TreeGrafter"/>
</dbReference>
<dbReference type="EMBL" id="JAVLUS010000028">
    <property type="protein sequence ID" value="MDS1116576.1"/>
    <property type="molecule type" value="Genomic_DNA"/>
</dbReference>
<feature type="DNA-binding region" description="H-T-H motif" evidence="4">
    <location>
        <begin position="63"/>
        <end position="82"/>
    </location>
</feature>
<keyword evidence="2 4" id="KW-0238">DNA-binding</keyword>
<gene>
    <name evidence="6" type="ORF">RD149_22775</name>
    <name evidence="7" type="ORF">SAMN04488548_136287</name>
</gene>
<evidence type="ECO:0000313" key="8">
    <source>
        <dbReference type="Proteomes" id="UP000183180"/>
    </source>
</evidence>
<keyword evidence="3" id="KW-0804">Transcription</keyword>
<dbReference type="RefSeq" id="WP_005197940.1">
    <property type="nucleotide sequence ID" value="NZ_FNLM01000036.1"/>
</dbReference>
<evidence type="ECO:0000256" key="4">
    <source>
        <dbReference type="PROSITE-ProRule" id="PRU00335"/>
    </source>
</evidence>
<dbReference type="PRINTS" id="PR00455">
    <property type="entry name" value="HTHTETR"/>
</dbReference>
<dbReference type="GO" id="GO:0003700">
    <property type="term" value="F:DNA-binding transcription factor activity"/>
    <property type="evidence" value="ECO:0007669"/>
    <property type="project" value="TreeGrafter"/>
</dbReference>
<reference evidence="6 9" key="2">
    <citation type="submission" date="2023-08" db="EMBL/GenBank/DDBJ databases">
        <title>Bioegradation of LLDPE and BLDPE plastic by marine bacteria from coast plastic debris.</title>
        <authorList>
            <person name="Rong Z."/>
        </authorList>
    </citation>
    <scope>NUCLEOTIDE SEQUENCE [LARGE SCALE GENOMIC DNA]</scope>
    <source>
        <strain evidence="6 9">Z-2</strain>
    </source>
</reference>
<dbReference type="EMBL" id="FNLM01000036">
    <property type="protein sequence ID" value="SDU79881.1"/>
    <property type="molecule type" value="Genomic_DNA"/>
</dbReference>
<keyword evidence="9" id="KW-1185">Reference proteome</keyword>
<dbReference type="Gene3D" id="1.10.10.60">
    <property type="entry name" value="Homeodomain-like"/>
    <property type="match status" value="1"/>
</dbReference>
<dbReference type="PANTHER" id="PTHR30055:SF238">
    <property type="entry name" value="MYCOFACTOCIN BIOSYNTHESIS TRANSCRIPTIONAL REGULATOR MFTR-RELATED"/>
    <property type="match status" value="1"/>
</dbReference>
<evidence type="ECO:0000256" key="2">
    <source>
        <dbReference type="ARBA" id="ARBA00023125"/>
    </source>
</evidence>
<dbReference type="InterPro" id="IPR036271">
    <property type="entry name" value="Tet_transcr_reg_TetR-rel_C_sf"/>
</dbReference>
<dbReference type="OrthoDB" id="3193022at2"/>
<evidence type="ECO:0000256" key="1">
    <source>
        <dbReference type="ARBA" id="ARBA00023015"/>
    </source>
</evidence>
<evidence type="ECO:0000313" key="7">
    <source>
        <dbReference type="EMBL" id="SDU79881.1"/>
    </source>
</evidence>
<dbReference type="SUPFAM" id="SSF48498">
    <property type="entry name" value="Tetracyclin repressor-like, C-terminal domain"/>
    <property type="match status" value="1"/>
</dbReference>
<accession>A0A1H2LH28</accession>
<dbReference type="SUPFAM" id="SSF46689">
    <property type="entry name" value="Homeodomain-like"/>
    <property type="match status" value="1"/>
</dbReference>
<evidence type="ECO:0000256" key="3">
    <source>
        <dbReference type="ARBA" id="ARBA00023163"/>
    </source>
</evidence>
<dbReference type="Proteomes" id="UP001265083">
    <property type="component" value="Unassembled WGS sequence"/>
</dbReference>
<dbReference type="InterPro" id="IPR001647">
    <property type="entry name" value="HTH_TetR"/>
</dbReference>
<protein>
    <submittedName>
        <fullName evidence="7">DNA-binding transcriptional regulator, AcrR family</fullName>
    </submittedName>
    <submittedName>
        <fullName evidence="6">TetR/AcrR family transcriptional regulator</fullName>
    </submittedName>
</protein>